<protein>
    <submittedName>
        <fullName evidence="1">Uncharacterized protein</fullName>
    </submittedName>
</protein>
<accession>X1C141</accession>
<gene>
    <name evidence="1" type="ORF">S01H4_21164</name>
</gene>
<name>X1C141_9ZZZZ</name>
<dbReference type="AlphaFoldDB" id="X1C141"/>
<proteinExistence type="predicted"/>
<organism evidence="1">
    <name type="scientific">marine sediment metagenome</name>
    <dbReference type="NCBI Taxonomy" id="412755"/>
    <lineage>
        <taxon>unclassified sequences</taxon>
        <taxon>metagenomes</taxon>
        <taxon>ecological metagenomes</taxon>
    </lineage>
</organism>
<evidence type="ECO:0000313" key="1">
    <source>
        <dbReference type="EMBL" id="GAG78091.1"/>
    </source>
</evidence>
<dbReference type="EMBL" id="BART01009567">
    <property type="protein sequence ID" value="GAG78091.1"/>
    <property type="molecule type" value="Genomic_DNA"/>
</dbReference>
<sequence>MSDKFDDRYFDLTMKILNYAIEFVKQPSYASTRMTDVLQNLIDLSAEIEGVNREDYDKKSLNPSFLCACMLYVENFFSGRVIFHACNYPKKLKYFLFVTIYPCH</sequence>
<reference evidence="1" key="1">
    <citation type="journal article" date="2014" name="Front. Microbiol.">
        <title>High frequency of phylogenetically diverse reductive dehalogenase-homologous genes in deep subseafloor sedimentary metagenomes.</title>
        <authorList>
            <person name="Kawai M."/>
            <person name="Futagami T."/>
            <person name="Toyoda A."/>
            <person name="Takaki Y."/>
            <person name="Nishi S."/>
            <person name="Hori S."/>
            <person name="Arai W."/>
            <person name="Tsubouchi T."/>
            <person name="Morono Y."/>
            <person name="Uchiyama I."/>
            <person name="Ito T."/>
            <person name="Fujiyama A."/>
            <person name="Inagaki F."/>
            <person name="Takami H."/>
        </authorList>
    </citation>
    <scope>NUCLEOTIDE SEQUENCE</scope>
    <source>
        <strain evidence="1">Expedition CK06-06</strain>
    </source>
</reference>
<comment type="caution">
    <text evidence="1">The sequence shown here is derived from an EMBL/GenBank/DDBJ whole genome shotgun (WGS) entry which is preliminary data.</text>
</comment>